<feature type="region of interest" description="Disordered" evidence="1">
    <location>
        <begin position="152"/>
        <end position="189"/>
    </location>
</feature>
<dbReference type="AlphaFoldDB" id="R8BT03"/>
<dbReference type="OrthoDB" id="1681166at2759"/>
<gene>
    <name evidence="2" type="ORF">UCRPA7_2108</name>
</gene>
<name>R8BT03_PHAM7</name>
<feature type="region of interest" description="Disordered" evidence="1">
    <location>
        <begin position="49"/>
        <end position="127"/>
    </location>
</feature>
<dbReference type="HOGENOM" id="CLU_1435364_0_0_1"/>
<accession>R8BT03</accession>
<dbReference type="GeneID" id="19322325"/>
<feature type="compositionally biased region" description="Low complexity" evidence="1">
    <location>
        <begin position="60"/>
        <end position="71"/>
    </location>
</feature>
<evidence type="ECO:0000313" key="3">
    <source>
        <dbReference type="Proteomes" id="UP000014074"/>
    </source>
</evidence>
<reference evidence="3" key="1">
    <citation type="journal article" date="2013" name="Genome Announc.">
        <title>Draft genome sequence of the ascomycete Phaeoacremonium aleophilum strain UCR-PA7, a causal agent of the esca disease complex in grapevines.</title>
        <authorList>
            <person name="Blanco-Ulate B."/>
            <person name="Rolshausen P."/>
            <person name="Cantu D."/>
        </authorList>
    </citation>
    <scope>NUCLEOTIDE SEQUENCE [LARGE SCALE GENOMIC DNA]</scope>
    <source>
        <strain evidence="3">UCR-PA7</strain>
    </source>
</reference>
<organism evidence="2 3">
    <name type="scientific">Phaeoacremonium minimum (strain UCR-PA7)</name>
    <name type="common">Esca disease fungus</name>
    <name type="synonym">Togninia minima</name>
    <dbReference type="NCBI Taxonomy" id="1286976"/>
    <lineage>
        <taxon>Eukaryota</taxon>
        <taxon>Fungi</taxon>
        <taxon>Dikarya</taxon>
        <taxon>Ascomycota</taxon>
        <taxon>Pezizomycotina</taxon>
        <taxon>Sordariomycetes</taxon>
        <taxon>Sordariomycetidae</taxon>
        <taxon>Togniniales</taxon>
        <taxon>Togniniaceae</taxon>
        <taxon>Phaeoacremonium</taxon>
    </lineage>
</organism>
<evidence type="ECO:0000256" key="1">
    <source>
        <dbReference type="SAM" id="MobiDB-lite"/>
    </source>
</evidence>
<dbReference type="Proteomes" id="UP000014074">
    <property type="component" value="Unassembled WGS sequence"/>
</dbReference>
<dbReference type="KEGG" id="tmn:UCRPA7_2108"/>
<dbReference type="eggNOG" id="ENOG502SFYT">
    <property type="taxonomic scope" value="Eukaryota"/>
</dbReference>
<sequence>MHGSSGSGAPPDPAQERAIVLDLVPKEDGSAGYEVAWASSLSADWAVTSAQVSRMEDDTPAAPGAQDDGAGSANLMLRIEGVGIEGGSGASSASRQRGGKGASPLATGDGGELQLSTASGTRSRQAAVEEDYGLLIDEFEKRMGVLRKVVSAGEDRQRKVATDMDQTAQEQAPPRLEVDDEAGHVAEGD</sequence>
<feature type="compositionally biased region" description="Polar residues" evidence="1">
    <location>
        <begin position="114"/>
        <end position="124"/>
    </location>
</feature>
<evidence type="ECO:0000313" key="2">
    <source>
        <dbReference type="EMBL" id="EOO02400.1"/>
    </source>
</evidence>
<keyword evidence="3" id="KW-1185">Reference proteome</keyword>
<protein>
    <submittedName>
        <fullName evidence="2">Uncharacterized protein</fullName>
    </submittedName>
</protein>
<dbReference type="EMBL" id="KB932922">
    <property type="protein sequence ID" value="EOO02400.1"/>
    <property type="molecule type" value="Genomic_DNA"/>
</dbReference>
<proteinExistence type="predicted"/>
<dbReference type="RefSeq" id="XP_007912874.1">
    <property type="nucleotide sequence ID" value="XM_007914683.1"/>
</dbReference>
<feature type="compositionally biased region" description="Basic and acidic residues" evidence="1">
    <location>
        <begin position="153"/>
        <end position="162"/>
    </location>
</feature>